<reference evidence="2 3" key="1">
    <citation type="submission" date="2020-07" db="EMBL/GenBank/DDBJ databases">
        <title>Genomic Encyclopedia of Type Strains, Phase IV (KMG-V): Genome sequencing to study the core and pangenomes of soil and plant-associated prokaryotes.</title>
        <authorList>
            <person name="Whitman W."/>
        </authorList>
    </citation>
    <scope>NUCLEOTIDE SEQUENCE [LARGE SCALE GENOMIC DNA]</scope>
    <source>
        <strain evidence="2 3">RH2WT43</strain>
    </source>
</reference>
<comment type="caution">
    <text evidence="2">The sequence shown here is derived from an EMBL/GenBank/DDBJ whole genome shotgun (WGS) entry which is preliminary data.</text>
</comment>
<dbReference type="AlphaFoldDB" id="A0A839F259"/>
<gene>
    <name evidence="2" type="ORF">FHW12_002899</name>
</gene>
<dbReference type="RefSeq" id="WP_182531702.1">
    <property type="nucleotide sequence ID" value="NZ_JACGXL010000004.1"/>
</dbReference>
<keyword evidence="1" id="KW-0732">Signal</keyword>
<feature type="signal peptide" evidence="1">
    <location>
        <begin position="1"/>
        <end position="26"/>
    </location>
</feature>
<organism evidence="2 3">
    <name type="scientific">Dokdonella fugitiva</name>
    <dbReference type="NCBI Taxonomy" id="328517"/>
    <lineage>
        <taxon>Bacteria</taxon>
        <taxon>Pseudomonadati</taxon>
        <taxon>Pseudomonadota</taxon>
        <taxon>Gammaproteobacteria</taxon>
        <taxon>Lysobacterales</taxon>
        <taxon>Rhodanobacteraceae</taxon>
        <taxon>Dokdonella</taxon>
    </lineage>
</organism>
<dbReference type="Proteomes" id="UP000550401">
    <property type="component" value="Unassembled WGS sequence"/>
</dbReference>
<evidence type="ECO:0000313" key="3">
    <source>
        <dbReference type="Proteomes" id="UP000550401"/>
    </source>
</evidence>
<name>A0A839F259_9GAMM</name>
<dbReference type="EMBL" id="JACGXL010000004">
    <property type="protein sequence ID" value="MBA8888666.1"/>
    <property type="molecule type" value="Genomic_DNA"/>
</dbReference>
<protein>
    <submittedName>
        <fullName evidence="2">Putative delta-60 repeat protein</fullName>
    </submittedName>
</protein>
<dbReference type="Gene3D" id="2.80.10.50">
    <property type="match status" value="1"/>
</dbReference>
<dbReference type="SUPFAM" id="SSF50998">
    <property type="entry name" value="Quinoprotein alcohol dehydrogenase-like"/>
    <property type="match status" value="1"/>
</dbReference>
<dbReference type="InterPro" id="IPR013431">
    <property type="entry name" value="Delta_60_rpt"/>
</dbReference>
<evidence type="ECO:0000313" key="2">
    <source>
        <dbReference type="EMBL" id="MBA8888666.1"/>
    </source>
</evidence>
<proteinExistence type="predicted"/>
<dbReference type="Pfam" id="PF17164">
    <property type="entry name" value="DUF5122"/>
    <property type="match status" value="1"/>
</dbReference>
<keyword evidence="3" id="KW-1185">Reference proteome</keyword>
<dbReference type="InterPro" id="IPR011047">
    <property type="entry name" value="Quinoprotein_ADH-like_sf"/>
</dbReference>
<evidence type="ECO:0000256" key="1">
    <source>
        <dbReference type="SAM" id="SignalP"/>
    </source>
</evidence>
<dbReference type="NCBIfam" id="TIGR02608">
    <property type="entry name" value="delta_60_rpt"/>
    <property type="match status" value="3"/>
</dbReference>
<feature type="chain" id="PRO_5032549315" evidence="1">
    <location>
        <begin position="27"/>
        <end position="478"/>
    </location>
</feature>
<accession>A0A839F259</accession>
<sequence>MRTSTPTIASITLAVAAAFVADAARADVVGISIGSDLLVDAAYGSQGYTVVNYNDEAGTWDEAVRLIPADGGGTWMVGFHRTNANGDRVAIARLDANGVLDTGYGDGGKQLADTAINLVHDVILVDGRFYLTGIHYLDGGFGDAAVACVMPDGAPCAGFGNAGSVELPLNAPGFNSDAARILHRDGALYVVGNTDPGGSSGHSSAIVVAKLDAATGALVASFGDGSGPLAGSAVFDPNLIVDGYDFAYAAAFAANGDVLVGGSAQDDRGSRAYVLALDPATGALDPAFGDGGYAWASLQNGVNHDDLTVRALQVLGDGRIVAAGNANHDDEFFNTTTGVLLVSLQPDGTRTPGFGVDGLVHADIGVNLQTTDLVVRANGDLVVSTPSNGIVPNDYNSDTLQSIVQFDAAGNGPTATVSIEYPSLVLPQGWPMSMLVDASDRVLVAGFRLWDFNFPIPDSDHVVTRLVRDVIFADGLDP</sequence>